<dbReference type="Proteomes" id="UP000028702">
    <property type="component" value="Unassembled WGS sequence"/>
</dbReference>
<dbReference type="AlphaFoldDB" id="A0A081BAY7"/>
<feature type="domain" description="HTH lysR-type" evidence="5">
    <location>
        <begin position="20"/>
        <end position="71"/>
    </location>
</feature>
<sequence length="298" mass="31775">MSTPPEASPSRRLPSLLGVEAFVAVGRAQSFSRAAEQLNLTVSALSKRVAGLEALVGEALFLRSGATLSFTPCGLSLFAELSPIVDELGRILAPPAKSGSGKLVLHLPTSLAALWLIGELKNFHDTHPGLDLKIETGPHVTRHKRGAVDAAIRYGLGNWEDVKAERLIDGALAVFAVEPLDGEALSKTPLLGVSGAEDAWHGFFDELGASAAPSEPHIFENAQLMLEAAANGLGAALAPRILALPYLKAGRLTQAALPVLDLGRAFYFVAEPRRWEEEPIRQLREWLCTRAKLSSSAL</sequence>
<accession>A0A081BAY7</accession>
<dbReference type="InterPro" id="IPR036388">
    <property type="entry name" value="WH-like_DNA-bd_sf"/>
</dbReference>
<organism evidence="6 7">
    <name type="scientific">Tepidicaulis marinus</name>
    <dbReference type="NCBI Taxonomy" id="1333998"/>
    <lineage>
        <taxon>Bacteria</taxon>
        <taxon>Pseudomonadati</taxon>
        <taxon>Pseudomonadota</taxon>
        <taxon>Alphaproteobacteria</taxon>
        <taxon>Hyphomicrobiales</taxon>
        <taxon>Parvibaculaceae</taxon>
        <taxon>Tepidicaulis</taxon>
    </lineage>
</organism>
<dbReference type="InterPro" id="IPR058163">
    <property type="entry name" value="LysR-type_TF_proteobact-type"/>
</dbReference>
<evidence type="ECO:0000256" key="4">
    <source>
        <dbReference type="ARBA" id="ARBA00023163"/>
    </source>
</evidence>
<dbReference type="Pfam" id="PF03466">
    <property type="entry name" value="LysR_substrate"/>
    <property type="match status" value="1"/>
</dbReference>
<evidence type="ECO:0000256" key="1">
    <source>
        <dbReference type="ARBA" id="ARBA00009437"/>
    </source>
</evidence>
<keyword evidence="2" id="KW-0805">Transcription regulation</keyword>
<gene>
    <name evidence="6" type="ORF">M2A_1704</name>
</gene>
<dbReference type="GO" id="GO:0043565">
    <property type="term" value="F:sequence-specific DNA binding"/>
    <property type="evidence" value="ECO:0007669"/>
    <property type="project" value="TreeGrafter"/>
</dbReference>
<keyword evidence="4" id="KW-0804">Transcription</keyword>
<reference evidence="6 7" key="1">
    <citation type="submission" date="2014-07" db="EMBL/GenBank/DDBJ databases">
        <title>Tepidicaulis marinum gen. nov., sp. nov., a novel marine bacterium denitrifying nitrate to nitrous oxide strictly under microaerobic conditions.</title>
        <authorList>
            <person name="Takeuchi M."/>
            <person name="Yamagishi T."/>
            <person name="Kamagata Y."/>
            <person name="Oshima K."/>
            <person name="Hattori M."/>
            <person name="Katayama T."/>
            <person name="Hanada S."/>
            <person name="Tamaki H."/>
            <person name="Marumo K."/>
            <person name="Maeda H."/>
            <person name="Nedachi M."/>
            <person name="Iwasaki W."/>
            <person name="Suwa Y."/>
            <person name="Sakata S."/>
        </authorList>
    </citation>
    <scope>NUCLEOTIDE SEQUENCE [LARGE SCALE GENOMIC DNA]</scope>
    <source>
        <strain evidence="6 7">MA2</strain>
    </source>
</reference>
<dbReference type="SUPFAM" id="SSF46785">
    <property type="entry name" value="Winged helix' DNA-binding domain"/>
    <property type="match status" value="1"/>
</dbReference>
<dbReference type="Pfam" id="PF00126">
    <property type="entry name" value="HTH_1"/>
    <property type="match status" value="1"/>
</dbReference>
<keyword evidence="3 6" id="KW-0238">DNA-binding</keyword>
<dbReference type="GO" id="GO:0003700">
    <property type="term" value="F:DNA-binding transcription factor activity"/>
    <property type="evidence" value="ECO:0007669"/>
    <property type="project" value="InterPro"/>
</dbReference>
<dbReference type="EMBL" id="BBIO01000007">
    <property type="protein sequence ID" value="GAK45205.1"/>
    <property type="molecule type" value="Genomic_DNA"/>
</dbReference>
<dbReference type="STRING" id="1333998.M2A_1704"/>
<keyword evidence="7" id="KW-1185">Reference proteome</keyword>
<dbReference type="InterPro" id="IPR036390">
    <property type="entry name" value="WH_DNA-bd_sf"/>
</dbReference>
<comment type="caution">
    <text evidence="6">The sequence shown here is derived from an EMBL/GenBank/DDBJ whole genome shotgun (WGS) entry which is preliminary data.</text>
</comment>
<dbReference type="PRINTS" id="PR00039">
    <property type="entry name" value="HTHLYSR"/>
</dbReference>
<dbReference type="PANTHER" id="PTHR30537">
    <property type="entry name" value="HTH-TYPE TRANSCRIPTIONAL REGULATOR"/>
    <property type="match status" value="1"/>
</dbReference>
<dbReference type="GO" id="GO:0006351">
    <property type="term" value="P:DNA-templated transcription"/>
    <property type="evidence" value="ECO:0007669"/>
    <property type="project" value="TreeGrafter"/>
</dbReference>
<evidence type="ECO:0000256" key="2">
    <source>
        <dbReference type="ARBA" id="ARBA00023015"/>
    </source>
</evidence>
<dbReference type="InterPro" id="IPR005119">
    <property type="entry name" value="LysR_subst-bd"/>
</dbReference>
<dbReference type="PROSITE" id="PS50931">
    <property type="entry name" value="HTH_LYSR"/>
    <property type="match status" value="1"/>
</dbReference>
<proteinExistence type="inferred from homology"/>
<evidence type="ECO:0000313" key="7">
    <source>
        <dbReference type="Proteomes" id="UP000028702"/>
    </source>
</evidence>
<dbReference type="PANTHER" id="PTHR30537:SF79">
    <property type="entry name" value="TRANSCRIPTIONAL REGULATOR-RELATED"/>
    <property type="match status" value="1"/>
</dbReference>
<comment type="similarity">
    <text evidence="1">Belongs to the LysR transcriptional regulatory family.</text>
</comment>
<evidence type="ECO:0000259" key="5">
    <source>
        <dbReference type="PROSITE" id="PS50931"/>
    </source>
</evidence>
<dbReference type="Gene3D" id="1.10.10.10">
    <property type="entry name" value="Winged helix-like DNA-binding domain superfamily/Winged helix DNA-binding domain"/>
    <property type="match status" value="1"/>
</dbReference>
<evidence type="ECO:0000313" key="6">
    <source>
        <dbReference type="EMBL" id="GAK45205.1"/>
    </source>
</evidence>
<name>A0A081BAY7_9HYPH</name>
<dbReference type="Gene3D" id="3.40.190.10">
    <property type="entry name" value="Periplasmic binding protein-like II"/>
    <property type="match status" value="2"/>
</dbReference>
<dbReference type="RefSeq" id="WP_045445743.1">
    <property type="nucleotide sequence ID" value="NZ_BBIO01000007.1"/>
</dbReference>
<dbReference type="SUPFAM" id="SSF53850">
    <property type="entry name" value="Periplasmic binding protein-like II"/>
    <property type="match status" value="1"/>
</dbReference>
<dbReference type="InterPro" id="IPR000847">
    <property type="entry name" value="LysR_HTH_N"/>
</dbReference>
<evidence type="ECO:0000256" key="3">
    <source>
        <dbReference type="ARBA" id="ARBA00023125"/>
    </source>
</evidence>
<dbReference type="eggNOG" id="COG0583">
    <property type="taxonomic scope" value="Bacteria"/>
</dbReference>
<protein>
    <submittedName>
        <fullName evidence="6">DNA-binding transcriptional activator GcvA</fullName>
    </submittedName>
</protein>